<gene>
    <name evidence="2" type="ORF">TI39_contig445g00005</name>
</gene>
<dbReference type="Proteomes" id="UP000033647">
    <property type="component" value="Unassembled WGS sequence"/>
</dbReference>
<feature type="region of interest" description="Disordered" evidence="1">
    <location>
        <begin position="212"/>
        <end position="350"/>
    </location>
</feature>
<dbReference type="OrthoDB" id="4121058at2759"/>
<evidence type="ECO:0000313" key="2">
    <source>
        <dbReference type="EMBL" id="KJX98011.1"/>
    </source>
</evidence>
<keyword evidence="3" id="KW-1185">Reference proteome</keyword>
<name>A0A0F4GKW1_9PEZI</name>
<feature type="compositionally biased region" description="Basic and acidic residues" evidence="1">
    <location>
        <begin position="127"/>
        <end position="139"/>
    </location>
</feature>
<feature type="compositionally biased region" description="Polar residues" evidence="1">
    <location>
        <begin position="221"/>
        <end position="243"/>
    </location>
</feature>
<feature type="region of interest" description="Disordered" evidence="1">
    <location>
        <begin position="121"/>
        <end position="146"/>
    </location>
</feature>
<reference evidence="2 3" key="1">
    <citation type="submission" date="2015-03" db="EMBL/GenBank/DDBJ databases">
        <title>RNA-seq based gene annotation and comparative genomics of four Zymoseptoria species reveal species-specific pathogenicity related genes and transposable element activity.</title>
        <authorList>
            <person name="Grandaubert J."/>
            <person name="Bhattacharyya A."/>
            <person name="Stukenbrock E.H."/>
        </authorList>
    </citation>
    <scope>NUCLEOTIDE SEQUENCE [LARGE SCALE GENOMIC DNA]</scope>
    <source>
        <strain evidence="2 3">Zb18110</strain>
    </source>
</reference>
<feature type="compositionally biased region" description="Basic and acidic residues" evidence="1">
    <location>
        <begin position="251"/>
        <end position="267"/>
    </location>
</feature>
<protein>
    <submittedName>
        <fullName evidence="2">Uncharacterized protein</fullName>
    </submittedName>
</protein>
<feature type="compositionally biased region" description="Basic and acidic residues" evidence="1">
    <location>
        <begin position="319"/>
        <end position="328"/>
    </location>
</feature>
<dbReference type="EMBL" id="LAFY01000437">
    <property type="protein sequence ID" value="KJX98011.1"/>
    <property type="molecule type" value="Genomic_DNA"/>
</dbReference>
<comment type="caution">
    <text evidence="2">The sequence shown here is derived from an EMBL/GenBank/DDBJ whole genome shotgun (WGS) entry which is preliminary data.</text>
</comment>
<proteinExistence type="predicted"/>
<evidence type="ECO:0000313" key="3">
    <source>
        <dbReference type="Proteomes" id="UP000033647"/>
    </source>
</evidence>
<organism evidence="2 3">
    <name type="scientific">Zymoseptoria brevis</name>
    <dbReference type="NCBI Taxonomy" id="1047168"/>
    <lineage>
        <taxon>Eukaryota</taxon>
        <taxon>Fungi</taxon>
        <taxon>Dikarya</taxon>
        <taxon>Ascomycota</taxon>
        <taxon>Pezizomycotina</taxon>
        <taxon>Dothideomycetes</taxon>
        <taxon>Dothideomycetidae</taxon>
        <taxon>Mycosphaerellales</taxon>
        <taxon>Mycosphaerellaceae</taxon>
        <taxon>Zymoseptoria</taxon>
    </lineage>
</organism>
<evidence type="ECO:0000256" key="1">
    <source>
        <dbReference type="SAM" id="MobiDB-lite"/>
    </source>
</evidence>
<feature type="compositionally biased region" description="Basic and acidic residues" evidence="1">
    <location>
        <begin position="280"/>
        <end position="312"/>
    </location>
</feature>
<accession>A0A0F4GKW1</accession>
<dbReference type="AlphaFoldDB" id="A0A0F4GKW1"/>
<sequence>MANIAQPIIRGDFHHDGYHLLVNVAGKLYSRACESDIRARLYGWQQDRPASWWEAQVVHYNLLRTNLKDMCKSRLWEAIEQGGLKAQPANVAAMAEEMRKEFESAVREAGRLGFPGAGMSVRPAKRGRCDEGGEDDAKKAKVATRNATSKKFVGPSKYPQPHPSARECDPYARHDPAHFDRDQPGNVLQKTIMDRMKLTLQRMEAVMNQFARARTERDNSTPKVQDQHSTTPFLPQRRIQTPYPQLHAPSKKYDPYARDSSPRRRLDIVFQHSTPQDSARSARDTRKSSRSPDRTTMRKPAIKRETRTKEATTHSSPTHCRECGKDYDDSMNDSDSDATIKKEPDNDLHR</sequence>
<feature type="compositionally biased region" description="Basic and acidic residues" evidence="1">
    <location>
        <begin position="338"/>
        <end position="350"/>
    </location>
</feature>